<proteinExistence type="predicted"/>
<dbReference type="RefSeq" id="WP_344896876.1">
    <property type="nucleotide sequence ID" value="NZ_BAAAWD010000010.1"/>
</dbReference>
<keyword evidence="5" id="KW-0046">Antibiotic resistance</keyword>
<feature type="transmembrane region" description="Helical" evidence="6">
    <location>
        <begin position="160"/>
        <end position="179"/>
    </location>
</feature>
<evidence type="ECO:0000256" key="1">
    <source>
        <dbReference type="ARBA" id="ARBA00004141"/>
    </source>
</evidence>
<accession>A0ABN3Y8I6</accession>
<protein>
    <submittedName>
        <fullName evidence="8">ABC transporter permease</fullName>
    </submittedName>
</protein>
<dbReference type="InterPro" id="IPR013525">
    <property type="entry name" value="ABC2_TM"/>
</dbReference>
<evidence type="ECO:0000256" key="6">
    <source>
        <dbReference type="SAM" id="Phobius"/>
    </source>
</evidence>
<dbReference type="EMBL" id="BAAAWD010000010">
    <property type="protein sequence ID" value="GAA3011872.1"/>
    <property type="molecule type" value="Genomic_DNA"/>
</dbReference>
<feature type="transmembrane region" description="Helical" evidence="6">
    <location>
        <begin position="213"/>
        <end position="234"/>
    </location>
</feature>
<dbReference type="InterPro" id="IPR000412">
    <property type="entry name" value="ABC_2_transport"/>
</dbReference>
<evidence type="ECO:0000256" key="2">
    <source>
        <dbReference type="ARBA" id="ARBA00022692"/>
    </source>
</evidence>
<keyword evidence="3 6" id="KW-1133">Transmembrane helix</keyword>
<comment type="caution">
    <text evidence="8">The sequence shown here is derived from an EMBL/GenBank/DDBJ whole genome shotgun (WGS) entry which is preliminary data.</text>
</comment>
<feature type="transmembrane region" description="Helical" evidence="6">
    <location>
        <begin position="130"/>
        <end position="153"/>
    </location>
</feature>
<gene>
    <name evidence="8" type="ORF">GCM10017559_38390</name>
</gene>
<reference evidence="8 9" key="1">
    <citation type="journal article" date="2019" name="Int. J. Syst. Evol. Microbiol.">
        <title>The Global Catalogue of Microorganisms (GCM) 10K type strain sequencing project: providing services to taxonomists for standard genome sequencing and annotation.</title>
        <authorList>
            <consortium name="The Broad Institute Genomics Platform"/>
            <consortium name="The Broad Institute Genome Sequencing Center for Infectious Disease"/>
            <person name="Wu L."/>
            <person name="Ma J."/>
        </authorList>
    </citation>
    <scope>NUCLEOTIDE SEQUENCE [LARGE SCALE GENOMIC DNA]</scope>
    <source>
        <strain evidence="8 9">JCM 3106</strain>
    </source>
</reference>
<evidence type="ECO:0000256" key="3">
    <source>
        <dbReference type="ARBA" id="ARBA00022989"/>
    </source>
</evidence>
<feature type="domain" description="ABC-2 type transporter transmembrane" evidence="7">
    <location>
        <begin position="45"/>
        <end position="232"/>
    </location>
</feature>
<dbReference type="InterPro" id="IPR051784">
    <property type="entry name" value="Nod_factor_ABC_transporter"/>
</dbReference>
<keyword evidence="4 6" id="KW-0472">Membrane</keyword>
<evidence type="ECO:0000313" key="8">
    <source>
        <dbReference type="EMBL" id="GAA3011872.1"/>
    </source>
</evidence>
<dbReference type="Pfam" id="PF12698">
    <property type="entry name" value="ABC2_membrane_3"/>
    <property type="match status" value="1"/>
</dbReference>
<dbReference type="PANTHER" id="PTHR43229:SF2">
    <property type="entry name" value="NODULATION PROTEIN J"/>
    <property type="match status" value="1"/>
</dbReference>
<evidence type="ECO:0000313" key="9">
    <source>
        <dbReference type="Proteomes" id="UP001499930"/>
    </source>
</evidence>
<feature type="transmembrane region" description="Helical" evidence="6">
    <location>
        <begin position="44"/>
        <end position="64"/>
    </location>
</feature>
<keyword evidence="2 6" id="KW-0812">Transmembrane</keyword>
<comment type="subcellular location">
    <subcellularLocation>
        <location evidence="1">Membrane</location>
        <topology evidence="1">Multi-pass membrane protein</topology>
    </subcellularLocation>
</comment>
<evidence type="ECO:0000256" key="4">
    <source>
        <dbReference type="ARBA" id="ARBA00023136"/>
    </source>
</evidence>
<feature type="transmembrane region" description="Helical" evidence="6">
    <location>
        <begin position="97"/>
        <end position="118"/>
    </location>
</feature>
<dbReference type="PIRSF" id="PIRSF006648">
    <property type="entry name" value="DrrB"/>
    <property type="match status" value="1"/>
</dbReference>
<dbReference type="Proteomes" id="UP001499930">
    <property type="component" value="Unassembled WGS sequence"/>
</dbReference>
<dbReference type="PANTHER" id="PTHR43229">
    <property type="entry name" value="NODULATION PROTEIN J"/>
    <property type="match status" value="1"/>
</dbReference>
<feature type="transmembrane region" description="Helical" evidence="6">
    <location>
        <begin position="12"/>
        <end position="32"/>
    </location>
</feature>
<evidence type="ECO:0000259" key="7">
    <source>
        <dbReference type="Pfam" id="PF12698"/>
    </source>
</evidence>
<evidence type="ECO:0000256" key="5">
    <source>
        <dbReference type="ARBA" id="ARBA00023251"/>
    </source>
</evidence>
<organism evidence="8 9">
    <name type="scientific">Streptosporangium longisporum</name>
    <dbReference type="NCBI Taxonomy" id="46187"/>
    <lineage>
        <taxon>Bacteria</taxon>
        <taxon>Bacillati</taxon>
        <taxon>Actinomycetota</taxon>
        <taxon>Actinomycetes</taxon>
        <taxon>Streptosporangiales</taxon>
        <taxon>Streptosporangiaceae</taxon>
        <taxon>Streptosporangium</taxon>
    </lineage>
</organism>
<keyword evidence="9" id="KW-1185">Reference proteome</keyword>
<sequence>MFSYIRLEVVRVLRDPAYVIMGFVMPVAMYLLFTNLGVTGADRVSAAVYVMVSMAAFGAIGSAFNNGTGVAEDRTAGWLRLLRTTPLTPARVVAGKAITGMLVVLPAICGVSLAGALLNGVHLRAWQWASIVPLLWVGSLPFILLALAFGYLFSGQTATVLNIAANLGLAVVGGLWMPVEGFPGWMRTLSGWTPSFGYADLPRRVAFGQAPDAGTALILAGWLVVFGALAVYAYRRAGRLT</sequence>
<name>A0ABN3Y8I6_9ACTN</name>